<keyword evidence="1" id="KW-0732">Signal</keyword>
<proteinExistence type="predicted"/>
<evidence type="ECO:0000256" key="1">
    <source>
        <dbReference type="SAM" id="SignalP"/>
    </source>
</evidence>
<organism evidence="2 3">
    <name type="scientific">Knufia fluminis</name>
    <dbReference type="NCBI Taxonomy" id="191047"/>
    <lineage>
        <taxon>Eukaryota</taxon>
        <taxon>Fungi</taxon>
        <taxon>Dikarya</taxon>
        <taxon>Ascomycota</taxon>
        <taxon>Pezizomycotina</taxon>
        <taxon>Eurotiomycetes</taxon>
        <taxon>Chaetothyriomycetidae</taxon>
        <taxon>Chaetothyriales</taxon>
        <taxon>Trichomeriaceae</taxon>
        <taxon>Knufia</taxon>
    </lineage>
</organism>
<name>A0AAN8E8L4_9EURO</name>
<feature type="chain" id="PRO_5042992394" evidence="1">
    <location>
        <begin position="22"/>
        <end position="175"/>
    </location>
</feature>
<dbReference type="AlphaFoldDB" id="A0AAN8E8L4"/>
<reference evidence="2 3" key="1">
    <citation type="submission" date="2022-12" db="EMBL/GenBank/DDBJ databases">
        <title>Genomic features and morphological characterization of a novel Knufia sp. strain isolated from spacecraft assembly facility.</title>
        <authorList>
            <person name="Teixeira M."/>
            <person name="Chander A.M."/>
            <person name="Stajich J.E."/>
            <person name="Venkateswaran K."/>
        </authorList>
    </citation>
    <scope>NUCLEOTIDE SEQUENCE [LARGE SCALE GENOMIC DNA]</scope>
    <source>
        <strain evidence="2 3">FJI-L2-BK-P2</strain>
    </source>
</reference>
<sequence>MLLVKAFAAVVLASGFHFVQTAPTLAQGFKNDLAIANLFISNPIQSDVTSSYNSTLNVLVIDEDYPDEKPVHCQIEWEAGTAPPDTTQYQCDNVTTRAWFPENTFKGVKNFQLQFARTVIDSTVGECPQYCYLTKYAAVNLTYPGTPNNECDTKNATCEQRVNTTIKALVFLSVA</sequence>
<comment type="caution">
    <text evidence="2">The sequence shown here is derived from an EMBL/GenBank/DDBJ whole genome shotgun (WGS) entry which is preliminary data.</text>
</comment>
<keyword evidence="3" id="KW-1185">Reference proteome</keyword>
<protein>
    <submittedName>
        <fullName evidence="2">Uncharacterized protein</fullName>
    </submittedName>
</protein>
<feature type="signal peptide" evidence="1">
    <location>
        <begin position="1"/>
        <end position="21"/>
    </location>
</feature>
<dbReference type="EMBL" id="JAKLMC020000041">
    <property type="protein sequence ID" value="KAK5948909.1"/>
    <property type="molecule type" value="Genomic_DNA"/>
</dbReference>
<gene>
    <name evidence="2" type="ORF">OHC33_009995</name>
</gene>
<evidence type="ECO:0000313" key="3">
    <source>
        <dbReference type="Proteomes" id="UP001316803"/>
    </source>
</evidence>
<dbReference type="Proteomes" id="UP001316803">
    <property type="component" value="Unassembled WGS sequence"/>
</dbReference>
<evidence type="ECO:0000313" key="2">
    <source>
        <dbReference type="EMBL" id="KAK5948909.1"/>
    </source>
</evidence>
<accession>A0AAN8E8L4</accession>